<evidence type="ECO:0000313" key="2">
    <source>
        <dbReference type="Proteomes" id="UP000838308"/>
    </source>
</evidence>
<dbReference type="RefSeq" id="WP_248733709.1">
    <property type="nucleotide sequence ID" value="NZ_CALBWS010000001.1"/>
</dbReference>
<sequence length="119" mass="13943">MVTAIVIPIIVLYFYWLTKKEMKEHDKKWLACGNVQQEAVLIGEIISLTEEKQRFYYHRYIFVQTLKLKTAAKLITAKKVTPITKNMKIEPFNVGEVIRLYGSWEGTKFFFNGYVGEKS</sequence>
<comment type="caution">
    <text evidence="1">The sequence shown here is derived from an EMBL/GenBank/DDBJ whole genome shotgun (WGS) entry which is preliminary data.</text>
</comment>
<organism evidence="1 2">
    <name type="scientific">Neobacillus rhizosphaerae</name>
    <dbReference type="NCBI Taxonomy" id="2880965"/>
    <lineage>
        <taxon>Bacteria</taxon>
        <taxon>Bacillati</taxon>
        <taxon>Bacillota</taxon>
        <taxon>Bacilli</taxon>
        <taxon>Bacillales</taxon>
        <taxon>Bacillaceae</taxon>
        <taxon>Neobacillus</taxon>
    </lineage>
</organism>
<protein>
    <recommendedName>
        <fullName evidence="3">DUF4131 domain-containing protein</fullName>
    </recommendedName>
</protein>
<dbReference type="Proteomes" id="UP000838308">
    <property type="component" value="Unassembled WGS sequence"/>
</dbReference>
<name>A0ABM9EMQ8_9BACI</name>
<keyword evidence="2" id="KW-1185">Reference proteome</keyword>
<dbReference type="EMBL" id="CALBWS010000001">
    <property type="protein sequence ID" value="CAH2713388.1"/>
    <property type="molecule type" value="Genomic_DNA"/>
</dbReference>
<evidence type="ECO:0000313" key="1">
    <source>
        <dbReference type="EMBL" id="CAH2713388.1"/>
    </source>
</evidence>
<evidence type="ECO:0008006" key="3">
    <source>
        <dbReference type="Google" id="ProtNLM"/>
    </source>
</evidence>
<gene>
    <name evidence="1" type="ORF">BACCIP111895_00523</name>
</gene>
<accession>A0ABM9EMQ8</accession>
<proteinExistence type="predicted"/>
<reference evidence="1" key="1">
    <citation type="submission" date="2022-04" db="EMBL/GenBank/DDBJ databases">
        <authorList>
            <person name="Criscuolo A."/>
        </authorList>
    </citation>
    <scope>NUCLEOTIDE SEQUENCE</scope>
    <source>
        <strain evidence="1">CIP111895</strain>
    </source>
</reference>